<name>A0A803R9M3_CANSA</name>
<evidence type="ECO:0000256" key="3">
    <source>
        <dbReference type="SAM" id="Coils"/>
    </source>
</evidence>
<evidence type="ECO:0000313" key="6">
    <source>
        <dbReference type="Proteomes" id="UP000596661"/>
    </source>
</evidence>
<keyword evidence="3" id="KW-0175">Coiled coil</keyword>
<evidence type="ECO:0000256" key="1">
    <source>
        <dbReference type="ARBA" id="ARBA00022786"/>
    </source>
</evidence>
<proteinExistence type="inferred from homology"/>
<comment type="similarity">
    <text evidence="2">Belongs to the NPH3 family.</text>
</comment>
<dbReference type="InterPro" id="IPR027356">
    <property type="entry name" value="NPH3_dom"/>
</dbReference>
<evidence type="ECO:0000256" key="2">
    <source>
        <dbReference type="PROSITE-ProRule" id="PRU00982"/>
    </source>
</evidence>
<sequence>MSRLCNLQVQINGEETFFLNEKVISTYSEKLKKIVKQERRRAHQNMMMMKKKILAIEIDDFPGGPDGFELISRFCHNNGNNNNAIYDVNFVIRLVRVFVNSEDLITTEKLKKVGRLIDNYLSEISPDQSLKISKFLGVAQSLPHSSRDSFDGVYRAIDIYLESHPTLSSEERSKLCKCLKFEKLSLETCKELAKNPKIPPEITIEALIKQQSKIVLSTNNYNEFGDDHHFPSLTSKIASRNNKGAFYGGCNNNSEKITEEKEFVEQNLQRMQRRVMELEKVCREMKGQMSRMVKHSVFATPHSKTLPRLC</sequence>
<dbReference type="EMBL" id="UZAU01000791">
    <property type="status" value="NOT_ANNOTATED_CDS"/>
    <property type="molecule type" value="Genomic_DNA"/>
</dbReference>
<gene>
    <name evidence="5" type="primary">LOC115701490</name>
</gene>
<feature type="coiled-coil region" evidence="3">
    <location>
        <begin position="254"/>
        <end position="288"/>
    </location>
</feature>
<dbReference type="GO" id="GO:0016567">
    <property type="term" value="P:protein ubiquitination"/>
    <property type="evidence" value="ECO:0007669"/>
    <property type="project" value="UniProtKB-UniPathway"/>
</dbReference>
<dbReference type="AlphaFoldDB" id="A0A803R9M3"/>
<dbReference type="EnsemblPlants" id="novel_model_6751_5bd9a17a">
    <property type="protein sequence ID" value="cds.novel_model_6751_5bd9a17a"/>
    <property type="gene ID" value="novel_gene_3568_5bd9a17a"/>
</dbReference>
<feature type="domain" description="NPH3" evidence="4">
    <location>
        <begin position="1"/>
        <end position="213"/>
    </location>
</feature>
<reference evidence="5" key="1">
    <citation type="submission" date="2021-03" db="UniProtKB">
        <authorList>
            <consortium name="EnsemblPlants"/>
        </authorList>
    </citation>
    <scope>IDENTIFICATION</scope>
</reference>
<evidence type="ECO:0000259" key="4">
    <source>
        <dbReference type="PROSITE" id="PS51649"/>
    </source>
</evidence>
<evidence type="ECO:0000313" key="5">
    <source>
        <dbReference type="EnsemblPlants" id="cds.novel_model_6751_5bd9a17a"/>
    </source>
</evidence>
<dbReference type="PANTHER" id="PTHR32370">
    <property type="entry name" value="OS12G0117600 PROTEIN"/>
    <property type="match status" value="1"/>
</dbReference>
<keyword evidence="6" id="KW-1185">Reference proteome</keyword>
<dbReference type="PROSITE" id="PS51649">
    <property type="entry name" value="NPH3"/>
    <property type="match status" value="1"/>
</dbReference>
<dbReference type="Proteomes" id="UP000596661">
    <property type="component" value="Unassembled WGS sequence"/>
</dbReference>
<dbReference type="InterPro" id="IPR043454">
    <property type="entry name" value="NPH3/RPT2-like"/>
</dbReference>
<organism evidence="5 6">
    <name type="scientific">Cannabis sativa</name>
    <name type="common">Hemp</name>
    <name type="synonym">Marijuana</name>
    <dbReference type="NCBI Taxonomy" id="3483"/>
    <lineage>
        <taxon>Eukaryota</taxon>
        <taxon>Viridiplantae</taxon>
        <taxon>Streptophyta</taxon>
        <taxon>Embryophyta</taxon>
        <taxon>Tracheophyta</taxon>
        <taxon>Spermatophyta</taxon>
        <taxon>Magnoliopsida</taxon>
        <taxon>eudicotyledons</taxon>
        <taxon>Gunneridae</taxon>
        <taxon>Pentapetalae</taxon>
        <taxon>rosids</taxon>
        <taxon>fabids</taxon>
        <taxon>Rosales</taxon>
        <taxon>Cannabaceae</taxon>
        <taxon>Cannabis</taxon>
    </lineage>
</organism>
<dbReference type="Gramene" id="novel_model_6751_5bd9a17a">
    <property type="protein sequence ID" value="cds.novel_model_6751_5bd9a17a"/>
    <property type="gene ID" value="novel_gene_3568_5bd9a17a"/>
</dbReference>
<dbReference type="Pfam" id="PF03000">
    <property type="entry name" value="NPH3"/>
    <property type="match status" value="1"/>
</dbReference>
<dbReference type="UniPathway" id="UPA00143"/>
<accession>A0A803R9M3</accession>
<protein>
    <recommendedName>
        <fullName evidence="4">NPH3 domain-containing protein</fullName>
    </recommendedName>
</protein>
<keyword evidence="1" id="KW-0833">Ubl conjugation pathway</keyword>